<evidence type="ECO:0000313" key="3">
    <source>
        <dbReference type="EMBL" id="SMD00152.1"/>
    </source>
</evidence>
<dbReference type="Gene3D" id="3.30.1200.10">
    <property type="entry name" value="YggU-like"/>
    <property type="match status" value="1"/>
</dbReference>
<dbReference type="OrthoDB" id="9801972at2"/>
<dbReference type="PANTHER" id="PTHR13420:SF7">
    <property type="entry name" value="UPF0235 PROTEIN C15ORF40"/>
    <property type="match status" value="1"/>
</dbReference>
<dbReference type="InterPro" id="IPR036591">
    <property type="entry name" value="YggU-like_sf"/>
</dbReference>
<keyword evidence="4" id="KW-1185">Reference proteome</keyword>
<protein>
    <recommendedName>
        <fullName evidence="2">UPF0235 protein SAMN06297251_11756</fullName>
    </recommendedName>
</protein>
<organism evidence="3 4">
    <name type="scientific">Fulvimarina manganoxydans</name>
    <dbReference type="NCBI Taxonomy" id="937218"/>
    <lineage>
        <taxon>Bacteria</taxon>
        <taxon>Pseudomonadati</taxon>
        <taxon>Pseudomonadota</taxon>
        <taxon>Alphaproteobacteria</taxon>
        <taxon>Hyphomicrobiales</taxon>
        <taxon>Aurantimonadaceae</taxon>
        <taxon>Fulvimarina</taxon>
    </lineage>
</organism>
<dbReference type="NCBIfam" id="NF002348">
    <property type="entry name" value="PRK01310.1"/>
    <property type="match status" value="1"/>
</dbReference>
<dbReference type="AlphaFoldDB" id="A0A1W2DSZ2"/>
<evidence type="ECO:0000256" key="2">
    <source>
        <dbReference type="HAMAP-Rule" id="MF_00634"/>
    </source>
</evidence>
<dbReference type="Proteomes" id="UP000192656">
    <property type="component" value="Unassembled WGS sequence"/>
</dbReference>
<dbReference type="RefSeq" id="WP_084411607.1">
    <property type="nucleotide sequence ID" value="NZ_FWXR01000017.1"/>
</dbReference>
<evidence type="ECO:0000256" key="1">
    <source>
        <dbReference type="ARBA" id="ARBA00010364"/>
    </source>
</evidence>
<dbReference type="GO" id="GO:0005737">
    <property type="term" value="C:cytoplasm"/>
    <property type="evidence" value="ECO:0007669"/>
    <property type="project" value="TreeGrafter"/>
</dbReference>
<dbReference type="SMART" id="SM01152">
    <property type="entry name" value="DUF167"/>
    <property type="match status" value="1"/>
</dbReference>
<name>A0A1W2DSZ2_9HYPH</name>
<dbReference type="NCBIfam" id="TIGR00251">
    <property type="entry name" value="DUF167 family protein"/>
    <property type="match status" value="1"/>
</dbReference>
<dbReference type="InterPro" id="IPR003746">
    <property type="entry name" value="DUF167"/>
</dbReference>
<reference evidence="3 4" key="1">
    <citation type="submission" date="2017-04" db="EMBL/GenBank/DDBJ databases">
        <authorList>
            <person name="Afonso C.L."/>
            <person name="Miller P.J."/>
            <person name="Scott M.A."/>
            <person name="Spackman E."/>
            <person name="Goraichik I."/>
            <person name="Dimitrov K.M."/>
            <person name="Suarez D.L."/>
            <person name="Swayne D.E."/>
        </authorList>
    </citation>
    <scope>NUCLEOTIDE SEQUENCE [LARGE SCALE GENOMIC DNA]</scope>
    <source>
        <strain evidence="3 4">CGMCC 1.10972</strain>
    </source>
</reference>
<proteinExistence type="inferred from homology"/>
<dbReference type="PANTHER" id="PTHR13420">
    <property type="entry name" value="UPF0235 PROTEIN C15ORF40"/>
    <property type="match status" value="1"/>
</dbReference>
<sequence>MSANGPECFERTADGIRLFVRLTPKSSADRVDGVADQGDGSLRLKVRVRAVPEDGKANAALGVLLAKTFGVAKSDVTLVTGATNRSKALVIAGDPDRLAEIAASLSRS</sequence>
<dbReference type="SUPFAM" id="SSF69786">
    <property type="entry name" value="YggU-like"/>
    <property type="match status" value="1"/>
</dbReference>
<dbReference type="STRING" id="937218.SAMN06297251_11756"/>
<evidence type="ECO:0000313" key="4">
    <source>
        <dbReference type="Proteomes" id="UP000192656"/>
    </source>
</evidence>
<accession>A0A1W2DSZ2</accession>
<dbReference type="EMBL" id="FWXR01000017">
    <property type="protein sequence ID" value="SMD00152.1"/>
    <property type="molecule type" value="Genomic_DNA"/>
</dbReference>
<dbReference type="Pfam" id="PF02594">
    <property type="entry name" value="DUF167"/>
    <property type="match status" value="1"/>
</dbReference>
<dbReference type="HAMAP" id="MF_00634">
    <property type="entry name" value="UPF0235"/>
    <property type="match status" value="1"/>
</dbReference>
<gene>
    <name evidence="3" type="ORF">SAMN06297251_11756</name>
</gene>
<comment type="similarity">
    <text evidence="1 2">Belongs to the UPF0235 family.</text>
</comment>